<evidence type="ECO:0000259" key="11">
    <source>
        <dbReference type="PROSITE" id="PS50824"/>
    </source>
</evidence>
<evidence type="ECO:0000313" key="13">
    <source>
        <dbReference type="Proteomes" id="UP000248480"/>
    </source>
</evidence>
<dbReference type="AlphaFoldDB" id="A0A2Y9G270"/>
<dbReference type="STRING" id="127582.A0A2Y9G270"/>
<keyword evidence="6" id="KW-0677">Repeat</keyword>
<evidence type="ECO:0000256" key="3">
    <source>
        <dbReference type="ARBA" id="ARBA00022490"/>
    </source>
</evidence>
<reference evidence="14" key="1">
    <citation type="submission" date="2025-08" db="UniProtKB">
        <authorList>
            <consortium name="RefSeq"/>
        </authorList>
    </citation>
    <scope>IDENTIFICATION</scope>
</reference>
<keyword evidence="10" id="KW-0395">Inflammatory response</keyword>
<keyword evidence="4" id="KW-0399">Innate immunity</keyword>
<keyword evidence="8" id="KW-0067">ATP-binding</keyword>
<feature type="domain" description="NACHT" evidence="12">
    <location>
        <begin position="149"/>
        <end position="347"/>
    </location>
</feature>
<dbReference type="PROSITE" id="PS50837">
    <property type="entry name" value="NACHT"/>
    <property type="match status" value="1"/>
</dbReference>
<dbReference type="GO" id="GO:0050727">
    <property type="term" value="P:regulation of inflammatory response"/>
    <property type="evidence" value="ECO:0007669"/>
    <property type="project" value="TreeGrafter"/>
</dbReference>
<keyword evidence="3" id="KW-0963">Cytoplasm</keyword>
<dbReference type="SMART" id="SM00368">
    <property type="entry name" value="LRR_RI"/>
    <property type="match status" value="10"/>
</dbReference>
<evidence type="ECO:0000313" key="14">
    <source>
        <dbReference type="RefSeq" id="XP_012412558.1"/>
    </source>
</evidence>
<evidence type="ECO:0000259" key="12">
    <source>
        <dbReference type="PROSITE" id="PS50837"/>
    </source>
</evidence>
<dbReference type="Gene3D" id="3.80.10.10">
    <property type="entry name" value="Ribonuclease Inhibitor"/>
    <property type="match status" value="3"/>
</dbReference>
<dbReference type="PANTHER" id="PTHR45690">
    <property type="entry name" value="NACHT, LRR AND PYD DOMAINS-CONTAINING PROTEIN 12"/>
    <property type="match status" value="1"/>
</dbReference>
<organism evidence="13 14">
    <name type="scientific">Trichechus manatus latirostris</name>
    <name type="common">Florida manatee</name>
    <dbReference type="NCBI Taxonomy" id="127582"/>
    <lineage>
        <taxon>Eukaryota</taxon>
        <taxon>Metazoa</taxon>
        <taxon>Chordata</taxon>
        <taxon>Craniata</taxon>
        <taxon>Vertebrata</taxon>
        <taxon>Euteleostomi</taxon>
        <taxon>Mammalia</taxon>
        <taxon>Eutheria</taxon>
        <taxon>Afrotheria</taxon>
        <taxon>Sirenia</taxon>
        <taxon>Trichechidae</taxon>
        <taxon>Trichechus</taxon>
    </lineage>
</organism>
<name>A0A2Y9G270_TRIMA</name>
<accession>A0A2Y9G270</accession>
<dbReference type="SUPFAM" id="SSF47986">
    <property type="entry name" value="DEATH domain"/>
    <property type="match status" value="1"/>
</dbReference>
<dbReference type="FunFam" id="1.10.533.10:FF:000056">
    <property type="entry name" value="NACHT, LRR and PYD domains-containing protein 14"/>
    <property type="match status" value="1"/>
</dbReference>
<keyword evidence="5" id="KW-0433">Leucine-rich repeat</keyword>
<dbReference type="SUPFAM" id="SSF52047">
    <property type="entry name" value="RNI-like"/>
    <property type="match status" value="1"/>
</dbReference>
<dbReference type="SUPFAM" id="SSF52540">
    <property type="entry name" value="P-loop containing nucleoside triphosphate hydrolases"/>
    <property type="match status" value="1"/>
</dbReference>
<dbReference type="GO" id="GO:0005524">
    <property type="term" value="F:ATP binding"/>
    <property type="evidence" value="ECO:0007669"/>
    <property type="project" value="UniProtKB-KW"/>
</dbReference>
<dbReference type="InterPro" id="IPR004020">
    <property type="entry name" value="DAPIN"/>
</dbReference>
<dbReference type="CTD" id="338321"/>
<evidence type="ECO:0000256" key="8">
    <source>
        <dbReference type="ARBA" id="ARBA00022840"/>
    </source>
</evidence>
<protein>
    <submittedName>
        <fullName evidence="14">NACHT, LRR and PYD domains-containing protein 9</fullName>
    </submittedName>
</protein>
<proteinExistence type="inferred from homology"/>
<dbReference type="Pfam" id="PF13516">
    <property type="entry name" value="LRR_6"/>
    <property type="match status" value="4"/>
</dbReference>
<evidence type="ECO:0000256" key="10">
    <source>
        <dbReference type="ARBA" id="ARBA00023198"/>
    </source>
</evidence>
<feature type="domain" description="Pyrin" evidence="11">
    <location>
        <begin position="1"/>
        <end position="94"/>
    </location>
</feature>
<dbReference type="InterPro" id="IPR027417">
    <property type="entry name" value="P-loop_NTPase"/>
</dbReference>
<keyword evidence="7" id="KW-0547">Nucleotide-binding</keyword>
<dbReference type="KEGG" id="tmu:101343022"/>
<dbReference type="Pfam" id="PF17779">
    <property type="entry name" value="WHD_NOD2"/>
    <property type="match status" value="1"/>
</dbReference>
<comment type="subcellular location">
    <subcellularLocation>
        <location evidence="1">Cytoplasm</location>
    </subcellularLocation>
</comment>
<dbReference type="Pfam" id="PF17776">
    <property type="entry name" value="NLRC4_HD2"/>
    <property type="match status" value="1"/>
</dbReference>
<dbReference type="GO" id="GO:0045087">
    <property type="term" value="P:innate immune response"/>
    <property type="evidence" value="ECO:0007669"/>
    <property type="project" value="UniProtKB-KW"/>
</dbReference>
<evidence type="ECO:0000256" key="9">
    <source>
        <dbReference type="ARBA" id="ARBA00022859"/>
    </source>
</evidence>
<dbReference type="InterPro" id="IPR007111">
    <property type="entry name" value="NACHT_NTPase"/>
</dbReference>
<dbReference type="PROSITE" id="PS50824">
    <property type="entry name" value="DAPIN"/>
    <property type="match status" value="1"/>
</dbReference>
<evidence type="ECO:0000256" key="7">
    <source>
        <dbReference type="ARBA" id="ARBA00022741"/>
    </source>
</evidence>
<keyword evidence="13" id="KW-1185">Reference proteome</keyword>
<dbReference type="InParanoid" id="A0A2Y9G270"/>
<dbReference type="GO" id="GO:0006954">
    <property type="term" value="P:inflammatory response"/>
    <property type="evidence" value="ECO:0007669"/>
    <property type="project" value="UniProtKB-KW"/>
</dbReference>
<dbReference type="SMART" id="SM01289">
    <property type="entry name" value="PYRIN"/>
    <property type="match status" value="1"/>
</dbReference>
<dbReference type="CDD" id="cd08320">
    <property type="entry name" value="Pyrin_NALPs"/>
    <property type="match status" value="1"/>
</dbReference>
<dbReference type="InterPro" id="IPR001611">
    <property type="entry name" value="Leu-rich_rpt"/>
</dbReference>
<dbReference type="Gene3D" id="1.10.533.10">
    <property type="entry name" value="Death Domain, Fas"/>
    <property type="match status" value="1"/>
</dbReference>
<dbReference type="InterPro" id="IPR032675">
    <property type="entry name" value="LRR_dom_sf"/>
</dbReference>
<evidence type="ECO:0000256" key="2">
    <source>
        <dbReference type="ARBA" id="ARBA00008665"/>
    </source>
</evidence>
<dbReference type="GO" id="GO:0061702">
    <property type="term" value="C:canonical inflammasome complex"/>
    <property type="evidence" value="ECO:0007669"/>
    <property type="project" value="TreeGrafter"/>
</dbReference>
<evidence type="ECO:0000256" key="4">
    <source>
        <dbReference type="ARBA" id="ARBA00022588"/>
    </source>
</evidence>
<evidence type="ECO:0000256" key="6">
    <source>
        <dbReference type="ARBA" id="ARBA00022737"/>
    </source>
</evidence>
<dbReference type="Proteomes" id="UP000248480">
    <property type="component" value="Unplaced"/>
</dbReference>
<dbReference type="InterPro" id="IPR011029">
    <property type="entry name" value="DEATH-like_dom_sf"/>
</dbReference>
<evidence type="ECO:0000256" key="1">
    <source>
        <dbReference type="ARBA" id="ARBA00004496"/>
    </source>
</evidence>
<dbReference type="PANTHER" id="PTHR45690:SF13">
    <property type="entry name" value="NACHT, LRR AND PYD DOMAINS-CONTAINING PROTEIN 9"/>
    <property type="match status" value="1"/>
</dbReference>
<evidence type="ECO:0000256" key="5">
    <source>
        <dbReference type="ARBA" id="ARBA00022614"/>
    </source>
</evidence>
<dbReference type="RefSeq" id="XP_012412558.1">
    <property type="nucleotide sequence ID" value="XM_012557104.1"/>
</dbReference>
<keyword evidence="9" id="KW-0391">Immunity</keyword>
<comment type="similarity">
    <text evidence="2">Belongs to the NLRP family.</text>
</comment>
<gene>
    <name evidence="14" type="primary">NLRP9</name>
</gene>
<dbReference type="OrthoDB" id="120976at2759"/>
<dbReference type="Pfam" id="PF02758">
    <property type="entry name" value="PYRIN"/>
    <property type="match status" value="1"/>
</dbReference>
<dbReference type="FunCoup" id="A0A2Y9G270">
    <property type="interactions" value="3"/>
</dbReference>
<dbReference type="InterPro" id="IPR041075">
    <property type="entry name" value="NOD1/2_WH"/>
</dbReference>
<dbReference type="Pfam" id="PF05729">
    <property type="entry name" value="NACHT"/>
    <property type="match status" value="1"/>
</dbReference>
<dbReference type="FunFam" id="3.40.50.300:FF:000442">
    <property type="entry name" value="NACHT, LRR and PYD domains-containing protein 3"/>
    <property type="match status" value="1"/>
</dbReference>
<dbReference type="InterPro" id="IPR041267">
    <property type="entry name" value="NLRP_HD2"/>
</dbReference>
<dbReference type="GeneID" id="101343022"/>
<dbReference type="Gene3D" id="3.40.50.300">
    <property type="entry name" value="P-loop containing nucleotide triphosphate hydrolases"/>
    <property type="match status" value="1"/>
</dbReference>
<sequence>MAESFFSDFGLLWYLEELRKEEFWKFKELLMQEPLKHELKPIPRTELKKASREDLAKLLDKYYPEKQAWEVTLSIFLQINRRDLWKKAQEEIRHKINPYKKCMKDKFRLIWEKETCLQVPDSFYRETVKKEYEELNNAYTSEEISEGSPTVVLKGSEGIGKTTLLRKAMLEWAEGNFWKGRFTFAFFLNVREMNCITETSLVELISRDWPASSEPIKDIFSQPQDILFIMDGFEELKYDLTLENNKCNDWTQQQPTEIILSSLLQKKMLPESSLLIALGPIGMQKIYFLLQHPKYIVVSGFSEHERKLYCSHFFREKNKAMKAFSFVRDDESLFAVCQNPLICWLICCCMKWQLERGEDLEIFCQSTTSLYASFFINVVKAGGENRARLKGLCSLAAEGIWTQTYLFYHGDFRRNGLSESDVLRWLGMNLLRRNGDCITFIHSHVQEFCAAMFYLLKQPKDNSNPVIGSITQLVAIGLSKIEACLSQTGLFLFGLSAEKITKMLETSTGFQLSQEIKQEIIQCLKTLSQCGSNETELDFQELFNGIYESREKEFTAKVMDFFEEVTIHIGNTEELVISSYCLEHCRNLQRLVLGIENIFLDDSESNSRNWKLIFWQDLCSVFSTNKKLQVLELDNCSFSDDSLAVLCKAMAQPTCKLQRLLFHCVSDIGDGPYFFKAILHNPHLKYLNLYDTSLSYTAVRQLCETLMHPMCNIEQLMLGKCNITDEDCEDIASVLICNNKLKHLSLVENFLDDEGAIMLCDALKHPNCALETLVLNYCCLSSVSCDYISQVLLCSQSLTLLDLGSNTLKDNGVNSLCEGLKNPNCHIEELWLANCLLTPDCCKDISSVLISNKTLKTLKLGNNGILDVGVKHLCVALNHPNCKLQNLGLDMCGLTTACCEDLASALTACKTLRSLNLDWNTFDHDGVVVLCEALSHLDCALQTLGLNKCVFDEETQLLLTAVEEKNPHLAITHQPWADEESEISGVFF</sequence>
<dbReference type="InterPro" id="IPR050637">
    <property type="entry name" value="NLRP_innate_immun_reg"/>
</dbReference>